<dbReference type="PANTHER" id="PTHR47543:SF2">
    <property type="entry name" value="RNA POLYMERASE II TRANSCRIPTION FACTOR SIII SUBUNIT A"/>
    <property type="match status" value="1"/>
</dbReference>
<dbReference type="OrthoDB" id="21513at2759"/>
<gene>
    <name evidence="2" type="ORF">D9Q98_008046</name>
</gene>
<comment type="caution">
    <text evidence="2">The sequence shown here is derived from an EMBL/GenBank/DDBJ whole genome shotgun (WGS) entry which is preliminary data.</text>
</comment>
<feature type="region of interest" description="Disordered" evidence="1">
    <location>
        <begin position="123"/>
        <end position="285"/>
    </location>
</feature>
<feature type="compositionally biased region" description="Pro residues" evidence="1">
    <location>
        <begin position="221"/>
        <end position="230"/>
    </location>
</feature>
<evidence type="ECO:0000313" key="2">
    <source>
        <dbReference type="EMBL" id="KAI3426078.1"/>
    </source>
</evidence>
<proteinExistence type="predicted"/>
<feature type="region of interest" description="Disordered" evidence="1">
    <location>
        <begin position="378"/>
        <end position="474"/>
    </location>
</feature>
<keyword evidence="3" id="KW-1185">Reference proteome</keyword>
<feature type="compositionally biased region" description="Low complexity" evidence="1">
    <location>
        <begin position="253"/>
        <end position="268"/>
    </location>
</feature>
<dbReference type="Proteomes" id="UP001055712">
    <property type="component" value="Unassembled WGS sequence"/>
</dbReference>
<dbReference type="AlphaFoldDB" id="A0A9D4THZ5"/>
<feature type="compositionally biased region" description="Basic and acidic residues" evidence="1">
    <location>
        <begin position="123"/>
        <end position="142"/>
    </location>
</feature>
<dbReference type="PANTHER" id="PTHR47543">
    <property type="entry name" value="OS08G0169600 PROTEIN"/>
    <property type="match status" value="1"/>
</dbReference>
<reference evidence="2" key="1">
    <citation type="journal article" date="2019" name="Plant J.">
        <title>Chlorella vulgaris genome assembly and annotation reveals the molecular basis for metabolic acclimation to high light conditions.</title>
        <authorList>
            <person name="Cecchin M."/>
            <person name="Marcolungo L."/>
            <person name="Rossato M."/>
            <person name="Girolomoni L."/>
            <person name="Cosentino E."/>
            <person name="Cuine S."/>
            <person name="Li-Beisson Y."/>
            <person name="Delledonne M."/>
            <person name="Ballottari M."/>
        </authorList>
    </citation>
    <scope>NUCLEOTIDE SEQUENCE</scope>
    <source>
        <strain evidence="2">211/11P</strain>
    </source>
</reference>
<organism evidence="2 3">
    <name type="scientific">Chlorella vulgaris</name>
    <name type="common">Green alga</name>
    <dbReference type="NCBI Taxonomy" id="3077"/>
    <lineage>
        <taxon>Eukaryota</taxon>
        <taxon>Viridiplantae</taxon>
        <taxon>Chlorophyta</taxon>
        <taxon>core chlorophytes</taxon>
        <taxon>Trebouxiophyceae</taxon>
        <taxon>Chlorellales</taxon>
        <taxon>Chlorellaceae</taxon>
        <taxon>Chlorella clade</taxon>
        <taxon>Chlorella</taxon>
    </lineage>
</organism>
<feature type="compositionally biased region" description="Low complexity" evidence="1">
    <location>
        <begin position="161"/>
        <end position="171"/>
    </location>
</feature>
<name>A0A9D4THZ5_CHLVU</name>
<dbReference type="EMBL" id="SIDB01000011">
    <property type="protein sequence ID" value="KAI3426078.1"/>
    <property type="molecule type" value="Genomic_DNA"/>
</dbReference>
<protein>
    <submittedName>
        <fullName evidence="2">Uncharacterized protein</fullName>
    </submittedName>
</protein>
<dbReference type="Gene3D" id="6.10.250.3180">
    <property type="match status" value="1"/>
</dbReference>
<sequence length="474" mass="50968">MQHARRPLPSLHRLAIATLIKWRECLGDLGSAPVELLHDVLASCSPALLAEIEDCTLKGSGRVLSPWLWPHWRKMYVAAFGEPPAGTLPALPAAVDVAVGPPGIAPANYRLAYERRQAELEQKRAESGKRLRQLREQEEAQRKLRHAVVVDAQPARRRQRQSPGSSQQMRSVPGGLGQQAGRVLGDPKSRLLKKLGLGGGSMQASAGSRGRQAVSSRTYIRPPPAGPMPASPASQHMADHLQRQRFSGGTTNQQQQRPQQQQAAPAARHALTSVAAAPQQRKNVQDRIREAARRDQTAAQVSRLPLASDLDVLFIQQPKARQQLVGGSSATPQASLGRQLPKQPALLQGMHAIAQPRARPPSQRLVECDVFAEAQQPEHVRQRVEGQPAKPPPQVQREQGAAGVSGGLRAAPASSQLLQSRGQRQVAGGSGGRQAGPFSAAPARLGQKRAAGGGGGDKKRLKPAQLEEVDIFDF</sequence>
<reference evidence="2" key="2">
    <citation type="submission" date="2020-11" db="EMBL/GenBank/DDBJ databases">
        <authorList>
            <person name="Cecchin M."/>
            <person name="Marcolungo L."/>
            <person name="Rossato M."/>
            <person name="Girolomoni L."/>
            <person name="Cosentino E."/>
            <person name="Cuine S."/>
            <person name="Li-Beisson Y."/>
            <person name="Delledonne M."/>
            <person name="Ballottari M."/>
        </authorList>
    </citation>
    <scope>NUCLEOTIDE SEQUENCE</scope>
    <source>
        <strain evidence="2">211/11P</strain>
        <tissue evidence="2">Whole cell</tissue>
    </source>
</reference>
<evidence type="ECO:0000313" key="3">
    <source>
        <dbReference type="Proteomes" id="UP001055712"/>
    </source>
</evidence>
<accession>A0A9D4THZ5</accession>
<feature type="compositionally biased region" description="Low complexity" evidence="1">
    <location>
        <begin position="414"/>
        <end position="425"/>
    </location>
</feature>
<evidence type="ECO:0000256" key="1">
    <source>
        <dbReference type="SAM" id="MobiDB-lite"/>
    </source>
</evidence>